<accession>A0ABS5TUU7</accession>
<dbReference type="SUPFAM" id="SSF50952">
    <property type="entry name" value="Soluble quinoprotein glucose dehydrogenase"/>
    <property type="match status" value="1"/>
</dbReference>
<dbReference type="EMBL" id="JAHBOH010000001">
    <property type="protein sequence ID" value="MBT0992927.1"/>
    <property type="molecule type" value="Genomic_DNA"/>
</dbReference>
<feature type="region of interest" description="Disordered" evidence="1">
    <location>
        <begin position="26"/>
        <end position="65"/>
    </location>
</feature>
<protein>
    <submittedName>
        <fullName evidence="4">PQQ-dependent sugar dehydrogenase</fullName>
    </submittedName>
</protein>
<organism evidence="4 5">
    <name type="scientific">Cellulomonas fulva</name>
    <dbReference type="NCBI Taxonomy" id="2835530"/>
    <lineage>
        <taxon>Bacteria</taxon>
        <taxon>Bacillati</taxon>
        <taxon>Actinomycetota</taxon>
        <taxon>Actinomycetes</taxon>
        <taxon>Micrococcales</taxon>
        <taxon>Cellulomonadaceae</taxon>
        <taxon>Cellulomonas</taxon>
    </lineage>
</organism>
<feature type="domain" description="Glucose/Sorbosone dehydrogenase" evidence="3">
    <location>
        <begin position="96"/>
        <end position="383"/>
    </location>
</feature>
<dbReference type="Gene3D" id="2.120.10.30">
    <property type="entry name" value="TolB, C-terminal domain"/>
    <property type="match status" value="1"/>
</dbReference>
<dbReference type="PROSITE" id="PS51257">
    <property type="entry name" value="PROKAR_LIPOPROTEIN"/>
    <property type="match status" value="1"/>
</dbReference>
<keyword evidence="5" id="KW-1185">Reference proteome</keyword>
<dbReference type="InterPro" id="IPR012938">
    <property type="entry name" value="Glc/Sorbosone_DH"/>
</dbReference>
<evidence type="ECO:0000256" key="1">
    <source>
        <dbReference type="SAM" id="MobiDB-lite"/>
    </source>
</evidence>
<reference evidence="4 5" key="1">
    <citation type="submission" date="2021-05" db="EMBL/GenBank/DDBJ databases">
        <title>Description of Cellulomonas sp. DKR-3 sp. nov.</title>
        <authorList>
            <person name="Dahal R.H."/>
            <person name="Chaudhary D.K."/>
        </authorList>
    </citation>
    <scope>NUCLEOTIDE SEQUENCE [LARGE SCALE GENOMIC DNA]</scope>
    <source>
        <strain evidence="4 5">DKR-3</strain>
    </source>
</reference>
<dbReference type="InterPro" id="IPR011041">
    <property type="entry name" value="Quinoprot_gluc/sorb_DH_b-prop"/>
</dbReference>
<evidence type="ECO:0000313" key="4">
    <source>
        <dbReference type="EMBL" id="MBT0992927.1"/>
    </source>
</evidence>
<dbReference type="RefSeq" id="WP_214345915.1">
    <property type="nucleotide sequence ID" value="NZ_JAHBOH010000001.1"/>
</dbReference>
<evidence type="ECO:0000256" key="2">
    <source>
        <dbReference type="SAM" id="SignalP"/>
    </source>
</evidence>
<evidence type="ECO:0000313" key="5">
    <source>
        <dbReference type="Proteomes" id="UP000722125"/>
    </source>
</evidence>
<comment type="caution">
    <text evidence="4">The sequence shown here is derived from an EMBL/GenBank/DDBJ whole genome shotgun (WGS) entry which is preliminary data.</text>
</comment>
<name>A0ABS5TUU7_9CELL</name>
<dbReference type="Pfam" id="PF07995">
    <property type="entry name" value="GSDH"/>
    <property type="match status" value="1"/>
</dbReference>
<dbReference type="PANTHER" id="PTHR19328:SF13">
    <property type="entry name" value="HIPL1 PROTEIN"/>
    <property type="match status" value="1"/>
</dbReference>
<sequence length="432" mass="43999">MVPRALTGAGALVVVLVLAGCTGPGDEPAPTVTSARHATAPSSDPTTSAPGPSPTPTPDARPARCTTLPEADEDADVAPGSATVGVEVSTVATDLAVPWGIAPLSDGRVLLTLRDDAGVVLVEPDGTVTPVDGPGADELADVVVHEAESGLLGVTVLAERDDAVDVALYATTADDNRVLRATLSGTTLGDLTPVLTGIPRQWYHSGGGVALGPDGCLWITTGDAGDPDAAQDLDSLGGKILRVTPDGDPAPGNPFAGSPVWSYGHRNVQGIGWSADGRTFAAEFGQDTWDELNVIHPGANYGWPVVEGRGGGGDFVDPVAVWATDDASPSGLAVTDEAVYLAGLRGETLWRVPLRPVGETDADGVGEPQALLTGEHGRLRAVVALGTAGGPGSRSDEDASDDERALLVLTNNRDGRGEPSDGDDRLLRVVVD</sequence>
<dbReference type="PANTHER" id="PTHR19328">
    <property type="entry name" value="HEDGEHOG-INTERACTING PROTEIN"/>
    <property type="match status" value="1"/>
</dbReference>
<gene>
    <name evidence="4" type="ORF">KIN34_01300</name>
</gene>
<dbReference type="Proteomes" id="UP000722125">
    <property type="component" value="Unassembled WGS sequence"/>
</dbReference>
<evidence type="ECO:0000259" key="3">
    <source>
        <dbReference type="Pfam" id="PF07995"/>
    </source>
</evidence>
<proteinExistence type="predicted"/>
<feature type="signal peptide" evidence="2">
    <location>
        <begin position="1"/>
        <end position="19"/>
    </location>
</feature>
<feature type="chain" id="PRO_5046858632" evidence="2">
    <location>
        <begin position="20"/>
        <end position="432"/>
    </location>
</feature>
<keyword evidence="2" id="KW-0732">Signal</keyword>
<feature type="compositionally biased region" description="Low complexity" evidence="1">
    <location>
        <begin position="38"/>
        <end position="50"/>
    </location>
</feature>
<dbReference type="InterPro" id="IPR011042">
    <property type="entry name" value="6-blade_b-propeller_TolB-like"/>
</dbReference>